<comment type="caution">
    <text evidence="4">The sequence shown here is derived from an EMBL/GenBank/DDBJ whole genome shotgun (WGS) entry which is preliminary data.</text>
</comment>
<dbReference type="GO" id="GO:0008270">
    <property type="term" value="F:zinc ion binding"/>
    <property type="evidence" value="ECO:0007669"/>
    <property type="project" value="InterPro"/>
</dbReference>
<evidence type="ECO:0000256" key="1">
    <source>
        <dbReference type="ARBA" id="ARBA00023242"/>
    </source>
</evidence>
<dbReference type="InterPro" id="IPR050797">
    <property type="entry name" value="Carb_Metab_Trans_Reg"/>
</dbReference>
<dbReference type="AlphaFoldDB" id="A0A9P8VS03"/>
<sequence length="449" mass="48201">MQQQQRPIAKRSACDRCREHKLRCLRLQGQGDEPCARCLRAGASCVTGAPRPLGRPRTNPNAQRQRLRHSVFVSATVPRSTPEVSPASIPEPEPESATESALELASPSNPSGSSEGSHSRLTVDSELFAMFFDEGASSNKTTDAVIDTLSLGFHNDTVALSDLVGGPNSGAFTMGTELHEMQSGQQLICLPDPNPLSLSVDPAFQLQLLPGSALDIANRPPELSLGSSHVLGRLARLNEAIALQLSKIDTFVLGTPPPNLIHSCVDKVEDVQLNPILNALESTSELAAIVKQVISPIQDHDSSPLSTPVVLMCLSGYIQLLQIYNSIFFQVHQILSGLHDIVDFFDNMPGFTHISGLPPIKGDLYIKIVVQVTQRNLSSVERVLGLPAELCLSAQRTPSKSLFGYVGSPGLFESIMEQACSPSEKSGRALVASLRANIGNVLGLLREDG</sequence>
<dbReference type="CDD" id="cd00067">
    <property type="entry name" value="GAL4"/>
    <property type="match status" value="1"/>
</dbReference>
<evidence type="ECO:0000256" key="2">
    <source>
        <dbReference type="SAM" id="MobiDB-lite"/>
    </source>
</evidence>
<proteinExistence type="predicted"/>
<feature type="region of interest" description="Disordered" evidence="2">
    <location>
        <begin position="71"/>
        <end position="119"/>
    </location>
</feature>
<dbReference type="InterPro" id="IPR036864">
    <property type="entry name" value="Zn2-C6_fun-type_DNA-bd_sf"/>
</dbReference>
<dbReference type="Pfam" id="PF00172">
    <property type="entry name" value="Zn_clus"/>
    <property type="match status" value="1"/>
</dbReference>
<dbReference type="PANTHER" id="PTHR31668">
    <property type="entry name" value="GLUCOSE TRANSPORT TRANSCRIPTION REGULATOR RGT1-RELATED-RELATED"/>
    <property type="match status" value="1"/>
</dbReference>
<accession>A0A9P8VS03</accession>
<organism evidence="4 5">
    <name type="scientific">Thelonectria olida</name>
    <dbReference type="NCBI Taxonomy" id="1576542"/>
    <lineage>
        <taxon>Eukaryota</taxon>
        <taxon>Fungi</taxon>
        <taxon>Dikarya</taxon>
        <taxon>Ascomycota</taxon>
        <taxon>Pezizomycotina</taxon>
        <taxon>Sordariomycetes</taxon>
        <taxon>Hypocreomycetidae</taxon>
        <taxon>Hypocreales</taxon>
        <taxon>Nectriaceae</taxon>
        <taxon>Thelonectria</taxon>
    </lineage>
</organism>
<feature type="compositionally biased region" description="Low complexity" evidence="2">
    <location>
        <begin position="82"/>
        <end position="116"/>
    </location>
</feature>
<name>A0A9P8VS03_9HYPO</name>
<dbReference type="InterPro" id="IPR001138">
    <property type="entry name" value="Zn2Cys6_DnaBD"/>
</dbReference>
<feature type="domain" description="Zn(2)-C6 fungal-type" evidence="3">
    <location>
        <begin position="13"/>
        <end position="47"/>
    </location>
</feature>
<reference evidence="4 5" key="1">
    <citation type="journal article" date="2021" name="Nat. Commun.">
        <title>Genetic determinants of endophytism in the Arabidopsis root mycobiome.</title>
        <authorList>
            <person name="Mesny F."/>
            <person name="Miyauchi S."/>
            <person name="Thiergart T."/>
            <person name="Pickel B."/>
            <person name="Atanasova L."/>
            <person name="Karlsson M."/>
            <person name="Huettel B."/>
            <person name="Barry K.W."/>
            <person name="Haridas S."/>
            <person name="Chen C."/>
            <person name="Bauer D."/>
            <person name="Andreopoulos W."/>
            <person name="Pangilinan J."/>
            <person name="LaButti K."/>
            <person name="Riley R."/>
            <person name="Lipzen A."/>
            <person name="Clum A."/>
            <person name="Drula E."/>
            <person name="Henrissat B."/>
            <person name="Kohler A."/>
            <person name="Grigoriev I.V."/>
            <person name="Martin F.M."/>
            <person name="Hacquard S."/>
        </authorList>
    </citation>
    <scope>NUCLEOTIDE SEQUENCE [LARGE SCALE GENOMIC DNA]</scope>
    <source>
        <strain evidence="4 5">MPI-CAGE-CH-0241</strain>
    </source>
</reference>
<dbReference type="GO" id="GO:0000981">
    <property type="term" value="F:DNA-binding transcription factor activity, RNA polymerase II-specific"/>
    <property type="evidence" value="ECO:0007669"/>
    <property type="project" value="InterPro"/>
</dbReference>
<keyword evidence="1" id="KW-0539">Nucleus</keyword>
<dbReference type="SUPFAM" id="SSF57701">
    <property type="entry name" value="Zn2/Cys6 DNA-binding domain"/>
    <property type="match status" value="1"/>
</dbReference>
<dbReference type="OrthoDB" id="4222821at2759"/>
<dbReference type="EMBL" id="JAGPYM010000071">
    <property type="protein sequence ID" value="KAH6869492.1"/>
    <property type="molecule type" value="Genomic_DNA"/>
</dbReference>
<dbReference type="Proteomes" id="UP000777438">
    <property type="component" value="Unassembled WGS sequence"/>
</dbReference>
<dbReference type="PROSITE" id="PS00463">
    <property type="entry name" value="ZN2_CY6_FUNGAL_1"/>
    <property type="match status" value="1"/>
</dbReference>
<protein>
    <recommendedName>
        <fullName evidence="3">Zn(2)-C6 fungal-type domain-containing protein</fullName>
    </recommendedName>
</protein>
<keyword evidence="5" id="KW-1185">Reference proteome</keyword>
<gene>
    <name evidence="4" type="ORF">B0T10DRAFT_296166</name>
</gene>
<evidence type="ECO:0000313" key="4">
    <source>
        <dbReference type="EMBL" id="KAH6869492.1"/>
    </source>
</evidence>
<dbReference type="PROSITE" id="PS50048">
    <property type="entry name" value="ZN2_CY6_FUNGAL_2"/>
    <property type="match status" value="1"/>
</dbReference>
<feature type="region of interest" description="Disordered" evidence="2">
    <location>
        <begin position="47"/>
        <end position="66"/>
    </location>
</feature>
<evidence type="ECO:0000313" key="5">
    <source>
        <dbReference type="Proteomes" id="UP000777438"/>
    </source>
</evidence>
<dbReference type="Gene3D" id="4.10.240.10">
    <property type="entry name" value="Zn(2)-C6 fungal-type DNA-binding domain"/>
    <property type="match status" value="1"/>
</dbReference>
<evidence type="ECO:0000259" key="3">
    <source>
        <dbReference type="PROSITE" id="PS50048"/>
    </source>
</evidence>